<organism evidence="2 3">
    <name type="scientific">Vulcanisaeta souniana JCM 11219</name>
    <dbReference type="NCBI Taxonomy" id="1293586"/>
    <lineage>
        <taxon>Archaea</taxon>
        <taxon>Thermoproteota</taxon>
        <taxon>Thermoprotei</taxon>
        <taxon>Thermoproteales</taxon>
        <taxon>Thermoproteaceae</taxon>
        <taxon>Vulcanisaeta</taxon>
    </lineage>
</organism>
<name>A0A830EA66_9CREN</name>
<sequence>MGAENLERPLPKPTTENYINARLLESLTEANLAIKFLNEGLVRNARAKPSRPGGLYWLYY</sequence>
<reference evidence="2" key="2">
    <citation type="submission" date="2020-09" db="EMBL/GenBank/DDBJ databases">
        <authorList>
            <person name="Sun Q."/>
            <person name="Ohkuma M."/>
        </authorList>
    </citation>
    <scope>NUCLEOTIDE SEQUENCE</scope>
    <source>
        <strain evidence="2">JCM 11219</strain>
    </source>
</reference>
<gene>
    <name evidence="2" type="ORF">GCM10007112_21450</name>
    <name evidence="1" type="ORF">Vsou_18060</name>
</gene>
<dbReference type="EMBL" id="BMNM01000011">
    <property type="protein sequence ID" value="GGI84232.1"/>
    <property type="molecule type" value="Genomic_DNA"/>
</dbReference>
<evidence type="ECO:0000313" key="2">
    <source>
        <dbReference type="EMBL" id="GGI84232.1"/>
    </source>
</evidence>
<evidence type="ECO:0000313" key="4">
    <source>
        <dbReference type="Proteomes" id="UP001060771"/>
    </source>
</evidence>
<reference evidence="4" key="3">
    <citation type="submission" date="2022-09" db="EMBL/GenBank/DDBJ databases">
        <title>Complete genome sequence of Vulcanisaeta souniana.</title>
        <authorList>
            <person name="Kato S."/>
            <person name="Itoh T."/>
            <person name="Ohkuma M."/>
        </authorList>
    </citation>
    <scope>NUCLEOTIDE SEQUENCE [LARGE SCALE GENOMIC DNA]</scope>
    <source>
        <strain evidence="4">JCM 11219</strain>
    </source>
</reference>
<evidence type="ECO:0000313" key="3">
    <source>
        <dbReference type="Proteomes" id="UP000657075"/>
    </source>
</evidence>
<reference evidence="1" key="4">
    <citation type="journal article" date="2023" name="Microbiol. Resour. Announc.">
        <title>Complete Genome Sequence of Vulcanisaeta souniana Strain IC-059, a Hyperthermophilic Archaeon Isolated from Hot Spring Water in Japan.</title>
        <authorList>
            <person name="Kato S."/>
            <person name="Itoh T."/>
            <person name="Wu L."/>
            <person name="Ma J."/>
            <person name="Ohkuma M."/>
        </authorList>
    </citation>
    <scope>NUCLEOTIDE SEQUENCE</scope>
    <source>
        <strain evidence="1">JCM 11219</strain>
    </source>
</reference>
<accession>A0A830EA66</accession>
<reference evidence="2" key="1">
    <citation type="journal article" date="2014" name="Int. J. Syst. Evol. Microbiol.">
        <title>Complete genome sequence of Corynebacterium casei LMG S-19264T (=DSM 44701T), isolated from a smear-ripened cheese.</title>
        <authorList>
            <consortium name="US DOE Joint Genome Institute (JGI-PGF)"/>
            <person name="Walter F."/>
            <person name="Albersmeier A."/>
            <person name="Kalinowski J."/>
            <person name="Ruckert C."/>
        </authorList>
    </citation>
    <scope>NUCLEOTIDE SEQUENCE</scope>
    <source>
        <strain evidence="2">JCM 11219</strain>
    </source>
</reference>
<dbReference type="EMBL" id="AP026830">
    <property type="protein sequence ID" value="BDR92713.1"/>
    <property type="molecule type" value="Genomic_DNA"/>
</dbReference>
<dbReference type="AlphaFoldDB" id="A0A830EA66"/>
<protein>
    <submittedName>
        <fullName evidence="2">Uncharacterized protein</fullName>
    </submittedName>
</protein>
<dbReference type="Proteomes" id="UP001060771">
    <property type="component" value="Chromosome"/>
</dbReference>
<keyword evidence="4" id="KW-1185">Reference proteome</keyword>
<dbReference type="Proteomes" id="UP000657075">
    <property type="component" value="Unassembled WGS sequence"/>
</dbReference>
<evidence type="ECO:0000313" key="1">
    <source>
        <dbReference type="EMBL" id="BDR92713.1"/>
    </source>
</evidence>
<proteinExistence type="predicted"/>